<dbReference type="Proteomes" id="UP000009100">
    <property type="component" value="Chromosome 1"/>
</dbReference>
<gene>
    <name evidence="4" type="ordered locus">VS_1188</name>
</gene>
<organism evidence="4 5">
    <name type="scientific">Vibrio atlanticus (strain LGP32)</name>
    <name type="common">Vibrio splendidus (strain Mel32)</name>
    <dbReference type="NCBI Taxonomy" id="575788"/>
    <lineage>
        <taxon>Bacteria</taxon>
        <taxon>Pseudomonadati</taxon>
        <taxon>Pseudomonadota</taxon>
        <taxon>Gammaproteobacteria</taxon>
        <taxon>Vibrionales</taxon>
        <taxon>Vibrionaceae</taxon>
        <taxon>Vibrio</taxon>
    </lineage>
</organism>
<dbReference type="GO" id="GO:0016301">
    <property type="term" value="F:kinase activity"/>
    <property type="evidence" value="ECO:0007669"/>
    <property type="project" value="UniProtKB-KW"/>
</dbReference>
<dbReference type="EMBL" id="FM954972">
    <property type="protein sequence ID" value="CAV18314.1"/>
    <property type="molecule type" value="Genomic_DNA"/>
</dbReference>
<dbReference type="InterPro" id="IPR012893">
    <property type="entry name" value="HipA-like_C"/>
</dbReference>
<evidence type="ECO:0000259" key="3">
    <source>
        <dbReference type="Pfam" id="PF07804"/>
    </source>
</evidence>
<sequence length="208" mass="24396">MEVERFVHAGSYFKRMIPEFDDKMGKEHNLTDMAVIIRFLSMKASLKTNGLLWIAEMALFDALIGNTDRHQENWGVVYEQGKTARLSPLFDNGTSLGHERFTDNIKGWDNHRLKAYVKKGKHHLRLEREETKSRVPHFLLVKALFGLNQECSDHIKQKVDNLDLVSMLAEIEDLTKIKAEVPFTQERFEWIQKNLKVRFELIKEELKQ</sequence>
<feature type="domain" description="HipA-like C-terminal" evidence="3">
    <location>
        <begin position="28"/>
        <end position="151"/>
    </location>
</feature>
<dbReference type="KEGG" id="vsp:VS_1188"/>
<evidence type="ECO:0000256" key="2">
    <source>
        <dbReference type="ARBA" id="ARBA00022777"/>
    </source>
</evidence>
<dbReference type="Gene3D" id="1.10.1070.20">
    <property type="match status" value="1"/>
</dbReference>
<evidence type="ECO:0000313" key="4">
    <source>
        <dbReference type="EMBL" id="CAV18314.1"/>
    </source>
</evidence>
<reference evidence="4 5" key="1">
    <citation type="submission" date="2009-02" db="EMBL/GenBank/DDBJ databases">
        <title>Vibrio splendidus str. LGP32 complete genome.</title>
        <authorList>
            <person name="Mazel D."/>
            <person name="Le Roux F."/>
        </authorList>
    </citation>
    <scope>NUCLEOTIDE SEQUENCE [LARGE SCALE GENOMIC DNA]</scope>
    <source>
        <strain evidence="4 5">LGP32</strain>
    </source>
</reference>
<evidence type="ECO:0000313" key="5">
    <source>
        <dbReference type="Proteomes" id="UP000009100"/>
    </source>
</evidence>
<accession>B7VMR3</accession>
<keyword evidence="1" id="KW-0808">Transferase</keyword>
<dbReference type="eggNOG" id="ENOG5033S82">
    <property type="taxonomic scope" value="Bacteria"/>
</dbReference>
<protein>
    <recommendedName>
        <fullName evidence="3">HipA-like C-terminal domain-containing protein</fullName>
    </recommendedName>
</protein>
<dbReference type="HOGENOM" id="CLU_1320434_0_0_6"/>
<dbReference type="Pfam" id="PF07804">
    <property type="entry name" value="HipA_C"/>
    <property type="match status" value="1"/>
</dbReference>
<dbReference type="STRING" id="575788.VS_1188"/>
<name>B7VMR3_VIBA3</name>
<dbReference type="AlphaFoldDB" id="B7VMR3"/>
<evidence type="ECO:0000256" key="1">
    <source>
        <dbReference type="ARBA" id="ARBA00022679"/>
    </source>
</evidence>
<keyword evidence="2" id="KW-0418">Kinase</keyword>
<proteinExistence type="predicted"/>